<dbReference type="AlphaFoldDB" id="A0A0R3TVK1"/>
<evidence type="ECO:0000259" key="1">
    <source>
        <dbReference type="PROSITE" id="PS50106"/>
    </source>
</evidence>
<dbReference type="CDD" id="cd00136">
    <property type="entry name" value="PDZ_canonical"/>
    <property type="match status" value="1"/>
</dbReference>
<dbReference type="WBParaSite" id="HNAJ_0001185301-mRNA-1">
    <property type="protein sequence ID" value="HNAJ_0001185301-mRNA-1"/>
    <property type="gene ID" value="HNAJ_0001185301"/>
</dbReference>
<dbReference type="GO" id="GO:0005737">
    <property type="term" value="C:cytoplasm"/>
    <property type="evidence" value="ECO:0007669"/>
    <property type="project" value="TreeGrafter"/>
</dbReference>
<feature type="domain" description="PDZ" evidence="1">
    <location>
        <begin position="17"/>
        <end position="70"/>
    </location>
</feature>
<sequence length="278" mass="30692">MDANCKLTSGFAVDGAIIPGGPAARSRRIQVGDKITEINGHSLAKISHSDIVEQLCTQHRRLELTMERQEPSNTFRIPVLENNTRTPAFLRSSSRSSERKKLQQTSLLETVPESIDSSWNSRSEAESYNVELLSDSRGFGFSVRMNPELQKGSMVILRIEKGSPAYNDRKMQVGYQVLVTESAYPDLNDTATWPRPRSFSPSGNSCQCIFSAAAAAVVVVTSNGGLDFQEVGDKVLEINGVPTETLTYTQAVKIVKFGGDHLHLKLRRVNTRAYDLSI</sequence>
<evidence type="ECO:0000313" key="4">
    <source>
        <dbReference type="WBParaSite" id="HNAJ_0001185301-mRNA-1"/>
    </source>
</evidence>
<evidence type="ECO:0000313" key="3">
    <source>
        <dbReference type="Proteomes" id="UP000278807"/>
    </source>
</evidence>
<proteinExistence type="predicted"/>
<dbReference type="PANTHER" id="PTHR10316">
    <property type="entry name" value="MEMBRANE ASSOCIATED GUANYLATE KINASE-RELATED"/>
    <property type="match status" value="1"/>
</dbReference>
<dbReference type="InterPro" id="IPR001478">
    <property type="entry name" value="PDZ"/>
</dbReference>
<dbReference type="Gene3D" id="2.30.42.10">
    <property type="match status" value="3"/>
</dbReference>
<name>A0A0R3TVK1_RODNA</name>
<dbReference type="OrthoDB" id="6022711at2759"/>
<evidence type="ECO:0000313" key="2">
    <source>
        <dbReference type="EMBL" id="VDO11513.1"/>
    </source>
</evidence>
<dbReference type="Pfam" id="PF00595">
    <property type="entry name" value="PDZ"/>
    <property type="match status" value="2"/>
</dbReference>
<organism evidence="4">
    <name type="scientific">Rodentolepis nana</name>
    <name type="common">Dwarf tapeworm</name>
    <name type="synonym">Hymenolepis nana</name>
    <dbReference type="NCBI Taxonomy" id="102285"/>
    <lineage>
        <taxon>Eukaryota</taxon>
        <taxon>Metazoa</taxon>
        <taxon>Spiralia</taxon>
        <taxon>Lophotrochozoa</taxon>
        <taxon>Platyhelminthes</taxon>
        <taxon>Cestoda</taxon>
        <taxon>Eucestoda</taxon>
        <taxon>Cyclophyllidea</taxon>
        <taxon>Hymenolepididae</taxon>
        <taxon>Rodentolepis</taxon>
    </lineage>
</organism>
<dbReference type="PANTHER" id="PTHR10316:SF40">
    <property type="entry name" value="LD27118P"/>
    <property type="match status" value="1"/>
</dbReference>
<protein>
    <submittedName>
        <fullName evidence="4">PDZ domain-containing protein</fullName>
    </submittedName>
</protein>
<dbReference type="SMART" id="SM00228">
    <property type="entry name" value="PDZ"/>
    <property type="match status" value="2"/>
</dbReference>
<dbReference type="Proteomes" id="UP000278807">
    <property type="component" value="Unassembled WGS sequence"/>
</dbReference>
<dbReference type="PROSITE" id="PS50106">
    <property type="entry name" value="PDZ"/>
    <property type="match status" value="2"/>
</dbReference>
<dbReference type="GO" id="GO:0007165">
    <property type="term" value="P:signal transduction"/>
    <property type="evidence" value="ECO:0007669"/>
    <property type="project" value="TreeGrafter"/>
</dbReference>
<reference evidence="4" key="1">
    <citation type="submission" date="2017-02" db="UniProtKB">
        <authorList>
            <consortium name="WormBaseParasite"/>
        </authorList>
    </citation>
    <scope>IDENTIFICATION</scope>
</reference>
<keyword evidence="3" id="KW-1185">Reference proteome</keyword>
<dbReference type="InterPro" id="IPR036034">
    <property type="entry name" value="PDZ_sf"/>
</dbReference>
<gene>
    <name evidence="2" type="ORF">HNAJ_LOCUS11842</name>
</gene>
<dbReference type="EMBL" id="UZAE01013827">
    <property type="protein sequence ID" value="VDO11513.1"/>
    <property type="molecule type" value="Genomic_DNA"/>
</dbReference>
<dbReference type="SUPFAM" id="SSF50156">
    <property type="entry name" value="PDZ domain-like"/>
    <property type="match status" value="3"/>
</dbReference>
<dbReference type="STRING" id="102285.A0A0R3TVK1"/>
<feature type="domain" description="PDZ" evidence="1">
    <location>
        <begin position="230"/>
        <end position="270"/>
    </location>
</feature>
<accession>A0A0R3TVK1</accession>
<reference evidence="2 3" key="2">
    <citation type="submission" date="2018-11" db="EMBL/GenBank/DDBJ databases">
        <authorList>
            <consortium name="Pathogen Informatics"/>
        </authorList>
    </citation>
    <scope>NUCLEOTIDE SEQUENCE [LARGE SCALE GENOMIC DNA]</scope>
</reference>